<proteinExistence type="predicted"/>
<keyword evidence="1" id="KW-0812">Transmembrane</keyword>
<evidence type="ECO:0000313" key="3">
    <source>
        <dbReference type="Proteomes" id="UP000683139"/>
    </source>
</evidence>
<name>A0A919YJY9_9BACL</name>
<dbReference type="Proteomes" id="UP000683139">
    <property type="component" value="Unassembled WGS sequence"/>
</dbReference>
<evidence type="ECO:0000313" key="2">
    <source>
        <dbReference type="EMBL" id="GIP15283.1"/>
    </source>
</evidence>
<evidence type="ECO:0000256" key="1">
    <source>
        <dbReference type="SAM" id="Phobius"/>
    </source>
</evidence>
<reference evidence="2" key="1">
    <citation type="submission" date="2021-03" db="EMBL/GenBank/DDBJ databases">
        <title>Antimicrobial resistance genes in bacteria isolated from Japanese honey, and their potential for conferring macrolide and lincosamide resistance in the American foulbrood pathogen Paenibacillus larvae.</title>
        <authorList>
            <person name="Okamoto M."/>
            <person name="Kumagai M."/>
            <person name="Kanamori H."/>
            <person name="Takamatsu D."/>
        </authorList>
    </citation>
    <scope>NUCLEOTIDE SEQUENCE</scope>
    <source>
        <strain evidence="2">J40TS1</strain>
    </source>
</reference>
<keyword evidence="3" id="KW-1185">Reference proteome</keyword>
<protein>
    <submittedName>
        <fullName evidence="2">Uncharacterized protein</fullName>
    </submittedName>
</protein>
<comment type="caution">
    <text evidence="2">The sequence shown here is derived from an EMBL/GenBank/DDBJ whole genome shotgun (WGS) entry which is preliminary data.</text>
</comment>
<keyword evidence="1" id="KW-1133">Transmembrane helix</keyword>
<accession>A0A919YJY9</accession>
<keyword evidence="1" id="KW-0472">Membrane</keyword>
<feature type="transmembrane region" description="Helical" evidence="1">
    <location>
        <begin position="49"/>
        <end position="68"/>
    </location>
</feature>
<organism evidence="2 3">
    <name type="scientific">Paenibacillus montaniterrae</name>
    <dbReference type="NCBI Taxonomy" id="429341"/>
    <lineage>
        <taxon>Bacteria</taxon>
        <taxon>Bacillati</taxon>
        <taxon>Bacillota</taxon>
        <taxon>Bacilli</taxon>
        <taxon>Bacillales</taxon>
        <taxon>Paenibacillaceae</taxon>
        <taxon>Paenibacillus</taxon>
    </lineage>
</organism>
<feature type="transmembrane region" description="Helical" evidence="1">
    <location>
        <begin position="6"/>
        <end position="28"/>
    </location>
</feature>
<gene>
    <name evidence="2" type="ORF">J40TS1_09250</name>
</gene>
<dbReference type="AlphaFoldDB" id="A0A919YJY9"/>
<sequence>MNLTAVWFVINIFFVASFIVTLFMQRAVTMAALEQSNPQKVGKFKRIRNMFIAVTAVLFIAMSVAFLSNMRING</sequence>
<dbReference type="RefSeq" id="WP_213513504.1">
    <property type="nucleotide sequence ID" value="NZ_BOSE01000001.1"/>
</dbReference>
<dbReference type="EMBL" id="BOSE01000001">
    <property type="protein sequence ID" value="GIP15283.1"/>
    <property type="molecule type" value="Genomic_DNA"/>
</dbReference>